<evidence type="ECO:0000313" key="4">
    <source>
        <dbReference type="EMBL" id="OWF50976.1"/>
    </source>
</evidence>
<dbReference type="PANTHER" id="PTHR11360:SF284">
    <property type="entry name" value="EG:103B4.3 PROTEIN-RELATED"/>
    <property type="match status" value="1"/>
</dbReference>
<dbReference type="GO" id="GO:0016020">
    <property type="term" value="C:membrane"/>
    <property type="evidence" value="ECO:0007669"/>
    <property type="project" value="UniProtKB-SubCell"/>
</dbReference>
<feature type="transmembrane region" description="Helical" evidence="2">
    <location>
        <begin position="12"/>
        <end position="39"/>
    </location>
</feature>
<organism evidence="4 5">
    <name type="scientific">Mizuhopecten yessoensis</name>
    <name type="common">Japanese scallop</name>
    <name type="synonym">Patinopecten yessoensis</name>
    <dbReference type="NCBI Taxonomy" id="6573"/>
    <lineage>
        <taxon>Eukaryota</taxon>
        <taxon>Metazoa</taxon>
        <taxon>Spiralia</taxon>
        <taxon>Lophotrochozoa</taxon>
        <taxon>Mollusca</taxon>
        <taxon>Bivalvia</taxon>
        <taxon>Autobranchia</taxon>
        <taxon>Pteriomorphia</taxon>
        <taxon>Pectinida</taxon>
        <taxon>Pectinoidea</taxon>
        <taxon>Pectinidae</taxon>
        <taxon>Mizuhopecten</taxon>
    </lineage>
</organism>
<feature type="transmembrane region" description="Helical" evidence="2">
    <location>
        <begin position="296"/>
        <end position="315"/>
    </location>
</feature>
<evidence type="ECO:0000256" key="2">
    <source>
        <dbReference type="SAM" id="Phobius"/>
    </source>
</evidence>
<proteinExistence type="predicted"/>
<keyword evidence="5" id="KW-1185">Reference proteome</keyword>
<dbReference type="Proteomes" id="UP000242188">
    <property type="component" value="Unassembled WGS sequence"/>
</dbReference>
<accession>A0A210QQG2</accession>
<comment type="subcellular location">
    <subcellularLocation>
        <location evidence="1">Membrane</location>
        <topology evidence="1">Multi-pass membrane protein</topology>
    </subcellularLocation>
</comment>
<name>A0A210QQG2_MIZYE</name>
<dbReference type="AlphaFoldDB" id="A0A210QQG2"/>
<dbReference type="SUPFAM" id="SSF103473">
    <property type="entry name" value="MFS general substrate transporter"/>
    <property type="match status" value="1"/>
</dbReference>
<feature type="transmembrane region" description="Helical" evidence="2">
    <location>
        <begin position="79"/>
        <end position="99"/>
    </location>
</feature>
<dbReference type="PANTHER" id="PTHR11360">
    <property type="entry name" value="MONOCARBOXYLATE TRANSPORTER"/>
    <property type="match status" value="1"/>
</dbReference>
<feature type="transmembrane region" description="Helical" evidence="2">
    <location>
        <begin position="383"/>
        <end position="405"/>
    </location>
</feature>
<dbReference type="OrthoDB" id="5980721at2759"/>
<sequence>MILSQPDKGWSWVALFAAFFVMFVEGAFMGALGIIHLALLDRYAESNMKTAMAGSLFVCMNTTGGILCSALVERYSCRVVTVTGSLLFTVGLLICALPVSLDVVMFAYGILAGIGSSLTNTAAFIVVGYNFKQRINIANGISASGMCFGSLVMPPVVEMLRAYYGNTMIFVILGCMSLQQAVLGALYFPAYLEHSRKKRTHNEKTKQSSLVKSVCLHWLRMLKNASFICIIGYLCLLQLGAFVNYLHFPKFVTTLGFTSMQASYLLTVKGVFAFFARLLLAAFVNSNSYNIDLTTLMFGTCTFMALASILLPFYGTSFPGLVIFCIFGGLYGDSVIGILNALNIDIVGYDNFASATGIEFAVMGIGIFVGPTLVGLVIDLGGTYTFCFSVTGAILLLAGFLSLIAGTLKSPHRKELVQGDQVLDVFLEQNNSSEEDRNLYKTNL</sequence>
<keyword evidence="2" id="KW-1133">Transmembrane helix</keyword>
<protein>
    <submittedName>
        <fullName evidence="4">Monocarboxylate transporter 4</fullName>
    </submittedName>
</protein>
<feature type="transmembrane region" description="Helical" evidence="2">
    <location>
        <begin position="227"/>
        <end position="246"/>
    </location>
</feature>
<evidence type="ECO:0000313" key="5">
    <source>
        <dbReference type="Proteomes" id="UP000242188"/>
    </source>
</evidence>
<dbReference type="InterPro" id="IPR050327">
    <property type="entry name" value="Proton-linked_MCT"/>
</dbReference>
<gene>
    <name evidence="4" type="ORF">KP79_PYT17312</name>
</gene>
<feature type="transmembrane region" description="Helical" evidence="2">
    <location>
        <begin position="321"/>
        <end position="342"/>
    </location>
</feature>
<feature type="transmembrane region" description="Helical" evidence="2">
    <location>
        <begin position="169"/>
        <end position="192"/>
    </location>
</feature>
<feature type="transmembrane region" description="Helical" evidence="2">
    <location>
        <begin position="354"/>
        <end position="377"/>
    </location>
</feature>
<feature type="domain" description="Major facilitator superfamily (MFS) profile" evidence="3">
    <location>
        <begin position="14"/>
        <end position="410"/>
    </location>
</feature>
<feature type="transmembrane region" description="Helical" evidence="2">
    <location>
        <begin position="51"/>
        <end position="72"/>
    </location>
</feature>
<feature type="transmembrane region" description="Helical" evidence="2">
    <location>
        <begin position="136"/>
        <end position="157"/>
    </location>
</feature>
<keyword evidence="2" id="KW-0472">Membrane</keyword>
<evidence type="ECO:0000256" key="1">
    <source>
        <dbReference type="ARBA" id="ARBA00004141"/>
    </source>
</evidence>
<dbReference type="PROSITE" id="PS50850">
    <property type="entry name" value="MFS"/>
    <property type="match status" value="1"/>
</dbReference>
<reference evidence="4 5" key="1">
    <citation type="journal article" date="2017" name="Nat. Ecol. Evol.">
        <title>Scallop genome provides insights into evolution of bilaterian karyotype and development.</title>
        <authorList>
            <person name="Wang S."/>
            <person name="Zhang J."/>
            <person name="Jiao W."/>
            <person name="Li J."/>
            <person name="Xun X."/>
            <person name="Sun Y."/>
            <person name="Guo X."/>
            <person name="Huan P."/>
            <person name="Dong B."/>
            <person name="Zhang L."/>
            <person name="Hu X."/>
            <person name="Sun X."/>
            <person name="Wang J."/>
            <person name="Zhao C."/>
            <person name="Wang Y."/>
            <person name="Wang D."/>
            <person name="Huang X."/>
            <person name="Wang R."/>
            <person name="Lv J."/>
            <person name="Li Y."/>
            <person name="Zhang Z."/>
            <person name="Liu B."/>
            <person name="Lu W."/>
            <person name="Hui Y."/>
            <person name="Liang J."/>
            <person name="Zhou Z."/>
            <person name="Hou R."/>
            <person name="Li X."/>
            <person name="Liu Y."/>
            <person name="Li H."/>
            <person name="Ning X."/>
            <person name="Lin Y."/>
            <person name="Zhao L."/>
            <person name="Xing Q."/>
            <person name="Dou J."/>
            <person name="Li Y."/>
            <person name="Mao J."/>
            <person name="Guo H."/>
            <person name="Dou H."/>
            <person name="Li T."/>
            <person name="Mu C."/>
            <person name="Jiang W."/>
            <person name="Fu Q."/>
            <person name="Fu X."/>
            <person name="Miao Y."/>
            <person name="Liu J."/>
            <person name="Yu Q."/>
            <person name="Li R."/>
            <person name="Liao H."/>
            <person name="Li X."/>
            <person name="Kong Y."/>
            <person name="Jiang Z."/>
            <person name="Chourrout D."/>
            <person name="Li R."/>
            <person name="Bao Z."/>
        </authorList>
    </citation>
    <scope>NUCLEOTIDE SEQUENCE [LARGE SCALE GENOMIC DNA]</scope>
    <source>
        <strain evidence="4 5">PY_sf001</strain>
    </source>
</reference>
<keyword evidence="2" id="KW-0812">Transmembrane</keyword>
<comment type="caution">
    <text evidence="4">The sequence shown here is derived from an EMBL/GenBank/DDBJ whole genome shotgun (WGS) entry which is preliminary data.</text>
</comment>
<dbReference type="InterPro" id="IPR036259">
    <property type="entry name" value="MFS_trans_sf"/>
</dbReference>
<dbReference type="GO" id="GO:0022857">
    <property type="term" value="F:transmembrane transporter activity"/>
    <property type="evidence" value="ECO:0007669"/>
    <property type="project" value="InterPro"/>
</dbReference>
<feature type="transmembrane region" description="Helical" evidence="2">
    <location>
        <begin position="105"/>
        <end position="129"/>
    </location>
</feature>
<dbReference type="EMBL" id="NEDP02002410">
    <property type="protein sequence ID" value="OWF50976.1"/>
    <property type="molecule type" value="Genomic_DNA"/>
</dbReference>
<dbReference type="Pfam" id="PF07690">
    <property type="entry name" value="MFS_1"/>
    <property type="match status" value="1"/>
</dbReference>
<dbReference type="InterPro" id="IPR011701">
    <property type="entry name" value="MFS"/>
</dbReference>
<dbReference type="InterPro" id="IPR020846">
    <property type="entry name" value="MFS_dom"/>
</dbReference>
<dbReference type="Gene3D" id="1.20.1250.20">
    <property type="entry name" value="MFS general substrate transporter like domains"/>
    <property type="match status" value="1"/>
</dbReference>
<feature type="transmembrane region" description="Helical" evidence="2">
    <location>
        <begin position="266"/>
        <end position="284"/>
    </location>
</feature>
<evidence type="ECO:0000259" key="3">
    <source>
        <dbReference type="PROSITE" id="PS50850"/>
    </source>
</evidence>